<evidence type="ECO:0000313" key="4">
    <source>
        <dbReference type="Proteomes" id="UP001165143"/>
    </source>
</evidence>
<evidence type="ECO:0000259" key="1">
    <source>
        <dbReference type="Pfam" id="PF04149"/>
    </source>
</evidence>
<name>A0A9W6UMU8_9ACTN</name>
<feature type="domain" description="DUF5753" evidence="2">
    <location>
        <begin position="1"/>
        <end position="69"/>
    </location>
</feature>
<dbReference type="Pfam" id="PF04149">
    <property type="entry name" value="DUF397"/>
    <property type="match status" value="1"/>
</dbReference>
<sequence>MPFARGAKRPFTHMTILLTMPDGSLAGYTETHQRGYVERELETVAGWLDDHHRLQVEALSPADSLALLSKARKDLCNMVPVDPTNASWFKSSCSGGGGSCVEVSTARAASHGVVLVRDSKDPEGGHLALSAAAWRAFAGAAASGVLGGV</sequence>
<accession>A0A9W6UMU8</accession>
<feature type="domain" description="DUF397" evidence="1">
    <location>
        <begin position="86"/>
        <end position="141"/>
    </location>
</feature>
<organism evidence="3 4">
    <name type="scientific">Kitasatospora phosalacinea</name>
    <dbReference type="NCBI Taxonomy" id="2065"/>
    <lineage>
        <taxon>Bacteria</taxon>
        <taxon>Bacillati</taxon>
        <taxon>Actinomycetota</taxon>
        <taxon>Actinomycetes</taxon>
        <taxon>Kitasatosporales</taxon>
        <taxon>Streptomycetaceae</taxon>
        <taxon>Kitasatospora</taxon>
    </lineage>
</organism>
<protein>
    <recommendedName>
        <fullName evidence="5">DUF397 domain-containing protein</fullName>
    </recommendedName>
</protein>
<evidence type="ECO:0000259" key="2">
    <source>
        <dbReference type="Pfam" id="PF19054"/>
    </source>
</evidence>
<evidence type="ECO:0008006" key="5">
    <source>
        <dbReference type="Google" id="ProtNLM"/>
    </source>
</evidence>
<dbReference type="Proteomes" id="UP001165143">
    <property type="component" value="Unassembled WGS sequence"/>
</dbReference>
<dbReference type="EMBL" id="BSRX01000010">
    <property type="protein sequence ID" value="GLW54149.1"/>
    <property type="molecule type" value="Genomic_DNA"/>
</dbReference>
<proteinExistence type="predicted"/>
<dbReference type="AlphaFoldDB" id="A0A9W6UMU8"/>
<dbReference type="InterPro" id="IPR007278">
    <property type="entry name" value="DUF397"/>
</dbReference>
<comment type="caution">
    <text evidence="3">The sequence shown here is derived from an EMBL/GenBank/DDBJ whole genome shotgun (WGS) entry which is preliminary data.</text>
</comment>
<reference evidence="3" key="1">
    <citation type="submission" date="2023-02" db="EMBL/GenBank/DDBJ databases">
        <title>Kitasatospora phosalacinea NBRC 14362.</title>
        <authorList>
            <person name="Ichikawa N."/>
            <person name="Sato H."/>
            <person name="Tonouchi N."/>
        </authorList>
    </citation>
    <scope>NUCLEOTIDE SEQUENCE</scope>
    <source>
        <strain evidence="3">NBRC 14362</strain>
    </source>
</reference>
<evidence type="ECO:0000313" key="3">
    <source>
        <dbReference type="EMBL" id="GLW54149.1"/>
    </source>
</evidence>
<dbReference type="InterPro" id="IPR043917">
    <property type="entry name" value="DUF5753"/>
</dbReference>
<gene>
    <name evidence="3" type="ORF">Kpho01_21600</name>
</gene>
<dbReference type="Pfam" id="PF19054">
    <property type="entry name" value="DUF5753"/>
    <property type="match status" value="1"/>
</dbReference>